<dbReference type="Proteomes" id="UP000805193">
    <property type="component" value="Unassembled WGS sequence"/>
</dbReference>
<comment type="caution">
    <text evidence="1">The sequence shown here is derived from an EMBL/GenBank/DDBJ whole genome shotgun (WGS) entry which is preliminary data.</text>
</comment>
<sequence length="1236" mass="138709">QQQGRGGRRRDGGRPLSDAGRRPAPQRNRCAYDKRPQPRNGQTGPNTQGQRCEVARSLQDDSVDSGVSSNVRKGCKKVNLNHLLKFTLAPREGEAWHHPQQGQGHHYQGHRPYHHHRPPKYSKEQFLQANCQFVVRESASPPRGWGGNDPDAPVDWGRVEEVRVGSVGPPLCPVCLGPPVAAKMTPCGHVYCWPCLLHYLALSDRPWRPCPICFQPFSKGELKSVVPQCKASYRPGDEITMCLMRRQKNGCPPVPASLWKEDLTGPFGVDDEGAMTRYQKVLTAGQDQVSAILDREERELRQLLREEGDAPEACFVQAALLALQERRTALETVATLDTNANLTAVLDHEGNHLTQNTPTNDDTELEPPNNESNEADGICDTIRELSLGRSHDGRQRYVSSGSSGGEGNAAEEEGALTAEDLELPPQQQGATPARDSFHYFQAADGQAVFLHALNVRMLARDYGALEHSPHSFTARIVEIEGASIDEEMRRRLRYLRHLPLTCEIQVVELKLEPPLVTQDTLDYFASDVEKRRRMRSKRARSEKRRDRLLAQEELRKQGHGLAARYNLDSVKHFPSCDPGPPEPTESSPVPRVASADSRSTAHSDPDGGSSGLASVASSLAEDEGVVPRVSFAQMVQTHGTSGATRASGTPRGQRPKEGVESPLVGPQLDSDGEEFAPAPQFQHSFSLALEEALSGASRAAQTPGFTDDFFDVPVVGAATTPLNQPPTDPAFTSTAASQPAIPAPVTPSTNPGSKRELSVWFSNLRSIKNKLPEFQVLVASEPSTIFALCETCQAKADSFLNTCVTVVAILIVITLIVMVVIVLKCFNVSDDDLRNSKGTKPLEDLLARYDMPHWPVVNRTTNFRVFYLLGNTIRDLGIDALISVKVDLDYHNSERYILYIGQPTFGVEPLVLRGKFKSPFFRILHRYKMYIHRCAMLLGANVAAPEIVNEIVSFEAKLASVVLQRPSSTRRDQAGPNKGPGHRRVQRPAIAEPPNVMRNPRSMYNLMSLKMLESAIPEIRWTYFLNIILRDVGVSLDLDDHVVVMHPLYLKRLSRLIKGVPSSTVANYIGWRIVHSMGVHTLDRFRRALFRFNRFRYLVQDIPQLPRECVRLTNKLLYFAVGRQYFDRHITKPADRYRKVYDLAEEVRDAFAVLIDLNTWMDPETKDRARQKLHYLQLNIGYPPWIRSDRDLDEYYKDLPDLRKEDFFVSLLRTLRVYSRIEFSRLRKFKRSLDFG</sequence>
<reference evidence="1 2" key="1">
    <citation type="journal article" date="2020" name="Cell">
        <title>Large-Scale Comparative Analyses of Tick Genomes Elucidate Their Genetic Diversity and Vector Capacities.</title>
        <authorList>
            <consortium name="Tick Genome and Microbiome Consortium (TIGMIC)"/>
            <person name="Jia N."/>
            <person name="Wang J."/>
            <person name="Shi W."/>
            <person name="Du L."/>
            <person name="Sun Y."/>
            <person name="Zhan W."/>
            <person name="Jiang J.F."/>
            <person name="Wang Q."/>
            <person name="Zhang B."/>
            <person name="Ji P."/>
            <person name="Bell-Sakyi L."/>
            <person name="Cui X.M."/>
            <person name="Yuan T.T."/>
            <person name="Jiang B.G."/>
            <person name="Yang W.F."/>
            <person name="Lam T.T."/>
            <person name="Chang Q.C."/>
            <person name="Ding S.J."/>
            <person name="Wang X.J."/>
            <person name="Zhu J.G."/>
            <person name="Ruan X.D."/>
            <person name="Zhao L."/>
            <person name="Wei J.T."/>
            <person name="Ye R.Z."/>
            <person name="Que T.C."/>
            <person name="Du C.H."/>
            <person name="Zhou Y.H."/>
            <person name="Cheng J.X."/>
            <person name="Dai P.F."/>
            <person name="Guo W.B."/>
            <person name="Han X.H."/>
            <person name="Huang E.J."/>
            <person name="Li L.F."/>
            <person name="Wei W."/>
            <person name="Gao Y.C."/>
            <person name="Liu J.Z."/>
            <person name="Shao H.Z."/>
            <person name="Wang X."/>
            <person name="Wang C.C."/>
            <person name="Yang T.C."/>
            <person name="Huo Q.B."/>
            <person name="Li W."/>
            <person name="Chen H.Y."/>
            <person name="Chen S.E."/>
            <person name="Zhou L.G."/>
            <person name="Ni X.B."/>
            <person name="Tian J.H."/>
            <person name="Sheng Y."/>
            <person name="Liu T."/>
            <person name="Pan Y.S."/>
            <person name="Xia L.Y."/>
            <person name="Li J."/>
            <person name="Zhao F."/>
            <person name="Cao W.C."/>
        </authorList>
    </citation>
    <scope>NUCLEOTIDE SEQUENCE [LARGE SCALE GENOMIC DNA]</scope>
    <source>
        <strain evidence="1">Iper-2018</strain>
    </source>
</reference>
<organism evidence="1 2">
    <name type="scientific">Ixodes persulcatus</name>
    <name type="common">Taiga tick</name>
    <dbReference type="NCBI Taxonomy" id="34615"/>
    <lineage>
        <taxon>Eukaryota</taxon>
        <taxon>Metazoa</taxon>
        <taxon>Ecdysozoa</taxon>
        <taxon>Arthropoda</taxon>
        <taxon>Chelicerata</taxon>
        <taxon>Arachnida</taxon>
        <taxon>Acari</taxon>
        <taxon>Parasitiformes</taxon>
        <taxon>Ixodida</taxon>
        <taxon>Ixodoidea</taxon>
        <taxon>Ixodidae</taxon>
        <taxon>Ixodinae</taxon>
        <taxon>Ixodes</taxon>
    </lineage>
</organism>
<protein>
    <submittedName>
        <fullName evidence="1">Uncharacterized protein</fullName>
    </submittedName>
</protein>
<name>A0AC60PZJ6_IXOPE</name>
<feature type="non-terminal residue" evidence="1">
    <location>
        <position position="1"/>
    </location>
</feature>
<evidence type="ECO:0000313" key="1">
    <source>
        <dbReference type="EMBL" id="KAG0426779.1"/>
    </source>
</evidence>
<evidence type="ECO:0000313" key="2">
    <source>
        <dbReference type="Proteomes" id="UP000805193"/>
    </source>
</evidence>
<accession>A0AC60PZJ6</accession>
<keyword evidence="2" id="KW-1185">Reference proteome</keyword>
<dbReference type="EMBL" id="JABSTQ010009688">
    <property type="protein sequence ID" value="KAG0426779.1"/>
    <property type="molecule type" value="Genomic_DNA"/>
</dbReference>
<gene>
    <name evidence="1" type="ORF">HPB47_026127</name>
</gene>
<feature type="non-terminal residue" evidence="1">
    <location>
        <position position="1236"/>
    </location>
</feature>
<proteinExistence type="predicted"/>